<dbReference type="Pfam" id="PF07648">
    <property type="entry name" value="Kazal_2"/>
    <property type="match status" value="1"/>
</dbReference>
<keyword evidence="12" id="KW-1185">Reference proteome</keyword>
<dbReference type="InterPro" id="IPR020846">
    <property type="entry name" value="MFS_dom"/>
</dbReference>
<comment type="caution">
    <text evidence="11">The sequence shown here is derived from an EMBL/GenBank/DDBJ whole genome shotgun (WGS) entry which is preliminary data.</text>
</comment>
<name>A0AAD9N7E8_9ANNE</name>
<keyword evidence="6 8" id="KW-0472">Membrane</keyword>
<feature type="transmembrane region" description="Helical" evidence="8">
    <location>
        <begin position="418"/>
        <end position="438"/>
    </location>
</feature>
<evidence type="ECO:0000256" key="7">
    <source>
        <dbReference type="ARBA" id="ARBA00023157"/>
    </source>
</evidence>
<organism evidence="11 12">
    <name type="scientific">Paralvinella palmiformis</name>
    <dbReference type="NCBI Taxonomy" id="53620"/>
    <lineage>
        <taxon>Eukaryota</taxon>
        <taxon>Metazoa</taxon>
        <taxon>Spiralia</taxon>
        <taxon>Lophotrochozoa</taxon>
        <taxon>Annelida</taxon>
        <taxon>Polychaeta</taxon>
        <taxon>Sedentaria</taxon>
        <taxon>Canalipalpata</taxon>
        <taxon>Terebellida</taxon>
        <taxon>Terebelliformia</taxon>
        <taxon>Alvinellidae</taxon>
        <taxon>Paralvinella</taxon>
    </lineage>
</organism>
<feature type="transmembrane region" description="Helical" evidence="8">
    <location>
        <begin position="577"/>
        <end position="595"/>
    </location>
</feature>
<evidence type="ECO:0000256" key="4">
    <source>
        <dbReference type="ARBA" id="ARBA00022692"/>
    </source>
</evidence>
<evidence type="ECO:0000259" key="10">
    <source>
        <dbReference type="PROSITE" id="PS51465"/>
    </source>
</evidence>
<feature type="transmembrane region" description="Helical" evidence="8">
    <location>
        <begin position="235"/>
        <end position="253"/>
    </location>
</feature>
<dbReference type="GO" id="GO:0016323">
    <property type="term" value="C:basolateral plasma membrane"/>
    <property type="evidence" value="ECO:0007669"/>
    <property type="project" value="TreeGrafter"/>
</dbReference>
<sequence length="735" mass="80767">MKPRCPSPILYGSINGNACCKDPDTFSGITEDVLTTEFQDPDLRCGYGKWKPACLQKCNNSKCLLAVMCWFVFVQSFVVSGIVNVNTTTLERRFDLSSSQVAWISSSYDFCGAMLSFVVGYLATFAHKPRIMTISAVIMSAGSFVMFMPHLIVEPYSLGSKVMDACQEEGNETDSCTMETRSSHLSRFAYVLTAGQALHGFGGVAAYIIGTTVVDESTDSQTSPVYIGIMHGSSALGPAVGFLFGGAMLDYYVDFDKVDMSTIDVTSNDPRWVGAWWIGFAVSAVASITVVMLLACFAKELPETARHRALRVSEAYAGRGEKETEKDNFGRSWGDFLTSLRIVFSNPTWVFMTVAAILEAGIIQAFVTFMPKVLQFQFWLSAGNAALFSGALIVPAAAIGQVLGGLIPKWCHLKVRGLTLQCTLACAATTLLSFTFVFRCSMQDIAGVTVQYWNSSQPPTGLRHLCNEHCDCTEKSYEPVCGVDGVQYFSPCHAGCRSKYLQEGEDTMKRHQSGKHAFSFTVKAGMCPQDCDAVMLFLPFLFFMTMAAFMANTAFFSTTMRVVPLKQRAFACGLQGTLIRFLGATPFPLLFGLMFDQVCLVWQETCDEKGSCWIYDNELLGKRLMYLVITIQSISTCSFFVAFLVYKPPTDVPSEDLQIDGEFPSIKDKLGKDTSGTTNSIPLNHDPDLDRVDKVLQADRNEVHALLYGILSVTADSNMEADDIKKENTQPSSSP</sequence>
<accession>A0AAD9N7E8</accession>
<dbReference type="InterPro" id="IPR036058">
    <property type="entry name" value="Kazal_dom_sf"/>
</dbReference>
<dbReference type="Gene3D" id="3.30.60.30">
    <property type="match status" value="1"/>
</dbReference>
<evidence type="ECO:0000256" key="5">
    <source>
        <dbReference type="ARBA" id="ARBA00022989"/>
    </source>
</evidence>
<keyword evidence="8" id="KW-0813">Transport</keyword>
<keyword evidence="7" id="KW-1015">Disulfide bond</keyword>
<keyword evidence="5 8" id="KW-1133">Transmembrane helix</keyword>
<evidence type="ECO:0000256" key="3">
    <source>
        <dbReference type="ARBA" id="ARBA00022475"/>
    </source>
</evidence>
<dbReference type="PROSITE" id="PS51465">
    <property type="entry name" value="KAZAL_2"/>
    <property type="match status" value="1"/>
</dbReference>
<evidence type="ECO:0000313" key="12">
    <source>
        <dbReference type="Proteomes" id="UP001208570"/>
    </source>
</evidence>
<dbReference type="InterPro" id="IPR004156">
    <property type="entry name" value="OATP"/>
</dbReference>
<protein>
    <recommendedName>
        <fullName evidence="8">Solute carrier organic anion transporter family member</fullName>
    </recommendedName>
</protein>
<dbReference type="Pfam" id="PF03137">
    <property type="entry name" value="OATP"/>
    <property type="match status" value="1"/>
</dbReference>
<proteinExistence type="inferred from homology"/>
<evidence type="ECO:0000256" key="6">
    <source>
        <dbReference type="ARBA" id="ARBA00023136"/>
    </source>
</evidence>
<dbReference type="SUPFAM" id="SSF100895">
    <property type="entry name" value="Kazal-type serine protease inhibitors"/>
    <property type="match status" value="1"/>
</dbReference>
<dbReference type="InterPro" id="IPR002350">
    <property type="entry name" value="Kazal_dom"/>
</dbReference>
<gene>
    <name evidence="11" type="ORF">LSH36_174g00041</name>
</gene>
<comment type="similarity">
    <text evidence="2 8">Belongs to the organo anion transporter (TC 2.A.60) family.</text>
</comment>
<feature type="transmembrane region" description="Helical" evidence="8">
    <location>
        <begin position="387"/>
        <end position="406"/>
    </location>
</feature>
<dbReference type="NCBIfam" id="TIGR00805">
    <property type="entry name" value="oat"/>
    <property type="match status" value="1"/>
</dbReference>
<keyword evidence="3" id="KW-1003">Cell membrane</keyword>
<feature type="domain" description="Kazal-like" evidence="10">
    <location>
        <begin position="460"/>
        <end position="508"/>
    </location>
</feature>
<dbReference type="GO" id="GO:0043252">
    <property type="term" value="P:sodium-independent organic anion transport"/>
    <property type="evidence" value="ECO:0007669"/>
    <property type="project" value="TreeGrafter"/>
</dbReference>
<dbReference type="PANTHER" id="PTHR11388:SF160">
    <property type="entry name" value="SOLUTE CARRIER ORGANIC ANION TRANSPORTER FAMILY MEMBER"/>
    <property type="match status" value="1"/>
</dbReference>
<feature type="transmembrane region" description="Helical" evidence="8">
    <location>
        <begin position="533"/>
        <end position="556"/>
    </location>
</feature>
<evidence type="ECO:0000259" key="9">
    <source>
        <dbReference type="PROSITE" id="PS50850"/>
    </source>
</evidence>
<feature type="transmembrane region" description="Helical" evidence="8">
    <location>
        <begin position="63"/>
        <end position="83"/>
    </location>
</feature>
<evidence type="ECO:0000256" key="8">
    <source>
        <dbReference type="RuleBase" id="RU362056"/>
    </source>
</evidence>
<dbReference type="SUPFAM" id="SSF103473">
    <property type="entry name" value="MFS general substrate transporter"/>
    <property type="match status" value="1"/>
</dbReference>
<reference evidence="11" key="1">
    <citation type="journal article" date="2023" name="Mol. Biol. Evol.">
        <title>Third-Generation Sequencing Reveals the Adaptive Role of the Epigenome in Three Deep-Sea Polychaetes.</title>
        <authorList>
            <person name="Perez M."/>
            <person name="Aroh O."/>
            <person name="Sun Y."/>
            <person name="Lan Y."/>
            <person name="Juniper S.K."/>
            <person name="Young C.R."/>
            <person name="Angers B."/>
            <person name="Qian P.Y."/>
        </authorList>
    </citation>
    <scope>NUCLEOTIDE SEQUENCE</scope>
    <source>
        <strain evidence="11">P08H-3</strain>
    </source>
</reference>
<feature type="transmembrane region" description="Helical" evidence="8">
    <location>
        <begin position="624"/>
        <end position="646"/>
    </location>
</feature>
<feature type="transmembrane region" description="Helical" evidence="8">
    <location>
        <begin position="103"/>
        <end position="124"/>
    </location>
</feature>
<keyword evidence="8" id="KW-0406">Ion transport</keyword>
<dbReference type="AlphaFoldDB" id="A0AAD9N7E8"/>
<keyword evidence="4 8" id="KW-0812">Transmembrane</keyword>
<dbReference type="Gene3D" id="1.20.1250.20">
    <property type="entry name" value="MFS general substrate transporter like domains"/>
    <property type="match status" value="1"/>
</dbReference>
<feature type="transmembrane region" description="Helical" evidence="8">
    <location>
        <begin position="349"/>
        <end position="367"/>
    </location>
</feature>
<feature type="transmembrane region" description="Helical" evidence="8">
    <location>
        <begin position="273"/>
        <end position="298"/>
    </location>
</feature>
<dbReference type="GO" id="GO:0015347">
    <property type="term" value="F:sodium-independent organic anion transmembrane transporter activity"/>
    <property type="evidence" value="ECO:0007669"/>
    <property type="project" value="TreeGrafter"/>
</dbReference>
<dbReference type="PROSITE" id="PS50850">
    <property type="entry name" value="MFS"/>
    <property type="match status" value="1"/>
</dbReference>
<dbReference type="PANTHER" id="PTHR11388">
    <property type="entry name" value="ORGANIC ANION TRANSPORTER"/>
    <property type="match status" value="1"/>
</dbReference>
<evidence type="ECO:0000313" key="11">
    <source>
        <dbReference type="EMBL" id="KAK2158213.1"/>
    </source>
</evidence>
<evidence type="ECO:0000256" key="2">
    <source>
        <dbReference type="ARBA" id="ARBA00009657"/>
    </source>
</evidence>
<dbReference type="GO" id="GO:0006811">
    <property type="term" value="P:monoatomic ion transport"/>
    <property type="evidence" value="ECO:0007669"/>
    <property type="project" value="UniProtKB-KW"/>
</dbReference>
<feature type="domain" description="Major facilitator superfamily (MFS) profile" evidence="9">
    <location>
        <begin position="64"/>
        <end position="650"/>
    </location>
</feature>
<dbReference type="InterPro" id="IPR036259">
    <property type="entry name" value="MFS_trans_sf"/>
</dbReference>
<feature type="transmembrane region" description="Helical" evidence="8">
    <location>
        <begin position="188"/>
        <end position="214"/>
    </location>
</feature>
<comment type="subcellular location">
    <subcellularLocation>
        <location evidence="1 8">Cell membrane</location>
        <topology evidence="1 8">Multi-pass membrane protein</topology>
    </subcellularLocation>
</comment>
<dbReference type="Proteomes" id="UP001208570">
    <property type="component" value="Unassembled WGS sequence"/>
</dbReference>
<dbReference type="EMBL" id="JAODUP010000174">
    <property type="protein sequence ID" value="KAK2158213.1"/>
    <property type="molecule type" value="Genomic_DNA"/>
</dbReference>
<evidence type="ECO:0000256" key="1">
    <source>
        <dbReference type="ARBA" id="ARBA00004651"/>
    </source>
</evidence>
<feature type="transmembrane region" description="Helical" evidence="8">
    <location>
        <begin position="131"/>
        <end position="153"/>
    </location>
</feature>